<dbReference type="PANTHER" id="PTHR23359">
    <property type="entry name" value="NUCLEOTIDE KINASE"/>
    <property type="match status" value="1"/>
</dbReference>
<dbReference type="Pfam" id="PF00168">
    <property type="entry name" value="C2"/>
    <property type="match status" value="1"/>
</dbReference>
<dbReference type="NCBIfam" id="TIGR01351">
    <property type="entry name" value="adk"/>
    <property type="match status" value="1"/>
</dbReference>
<dbReference type="InterPro" id="IPR027417">
    <property type="entry name" value="P-loop_NTPase"/>
</dbReference>
<dbReference type="Gene3D" id="3.40.50.300">
    <property type="entry name" value="P-loop containing nucleotide triphosphate hydrolases"/>
    <property type="match status" value="1"/>
</dbReference>
<dbReference type="SUPFAM" id="SSF53633">
    <property type="entry name" value="Carbamate kinase-like"/>
    <property type="match status" value="1"/>
</dbReference>
<dbReference type="GO" id="GO:0005524">
    <property type="term" value="F:ATP binding"/>
    <property type="evidence" value="ECO:0007669"/>
    <property type="project" value="InterPro"/>
</dbReference>
<dbReference type="InterPro" id="IPR035892">
    <property type="entry name" value="C2_domain_sf"/>
</dbReference>
<name>A0A5J4WZW5_9EUKA</name>
<evidence type="ECO:0000313" key="6">
    <source>
        <dbReference type="Proteomes" id="UP000324800"/>
    </source>
</evidence>
<dbReference type="InterPro" id="IPR000008">
    <property type="entry name" value="C2_dom"/>
</dbReference>
<dbReference type="AlphaFoldDB" id="A0A5J4WZW5"/>
<evidence type="ECO:0000256" key="2">
    <source>
        <dbReference type="ARBA" id="ARBA00022741"/>
    </source>
</evidence>
<evidence type="ECO:0000259" key="4">
    <source>
        <dbReference type="PROSITE" id="PS50004"/>
    </source>
</evidence>
<gene>
    <name evidence="5" type="ORF">EZS28_003893</name>
</gene>
<dbReference type="PROSITE" id="PS50004">
    <property type="entry name" value="C2"/>
    <property type="match status" value="1"/>
</dbReference>
<dbReference type="NCBIfam" id="TIGR02076">
    <property type="entry name" value="pyrH_arch"/>
    <property type="match status" value="1"/>
</dbReference>
<dbReference type="SMART" id="SM00239">
    <property type="entry name" value="C2"/>
    <property type="match status" value="1"/>
</dbReference>
<dbReference type="Pfam" id="PF00696">
    <property type="entry name" value="AA_kinase"/>
    <property type="match status" value="1"/>
</dbReference>
<protein>
    <submittedName>
        <fullName evidence="5">Adenylate kinase</fullName>
    </submittedName>
</protein>
<dbReference type="SUPFAM" id="SSF49562">
    <property type="entry name" value="C2 domain (Calcium/lipid-binding domain, CaLB)"/>
    <property type="match status" value="1"/>
</dbReference>
<dbReference type="InterPro" id="IPR001048">
    <property type="entry name" value="Asp/Glu/Uridylate_kinase"/>
</dbReference>
<organism evidence="5 6">
    <name type="scientific">Streblomastix strix</name>
    <dbReference type="NCBI Taxonomy" id="222440"/>
    <lineage>
        <taxon>Eukaryota</taxon>
        <taxon>Metamonada</taxon>
        <taxon>Preaxostyla</taxon>
        <taxon>Oxymonadida</taxon>
        <taxon>Streblomastigidae</taxon>
        <taxon>Streblomastix</taxon>
    </lineage>
</organism>
<sequence length="611" mass="67674">MNRVKVTLVGGKGTKGQNQQQTATLDPFIVLTLNTQKYTSSVRRGLDPMWNEGFVFMLGPFPPVLEVKVRHQDRMKMTPPEDIGANTVDLTEAMQKLPQNVGVTTSWGHILLRIEDPDKEPLLTYTPAHIEMSPFANAQAAIAQTIPPTNKTDKIIVHTTSKQIILMGAPASGKGTLCDKLVAKYGIVHIGTGDILRAAVKNKTELGLKVADFMERGQLVPDSLVIQIVKEKLETQEVMKHGWLLDGFPRTHVQAQAMKAQNINPTHVIQIDIPDHELMDRALGRRIDPVTNKVYHITAKPPPTEEIRQRMIHRDDDKQDKVLYRLRQHYENLIPLQEAYKDDIIRVTGKNSDEIWEIVQKILAGDEELIKKLQSKDITTYILSLGGSLVATPGPNISFIKDIAKMVLRLMKKNIHVHVVVGGGRIARDYIQAKKDCAAGMNPDLTDFENDQCGILATRLNAHLLLAAVGEYAKKEIPLDTTADSVVPGKITIMGGTFPGQTTDAVSVKLARAINCKYVINATNVPGVYEKDPKANPEIPLLKRMTSKHLVEIVGNEHKPGNSVIVDPIAAGILLEEKITCYVVDGSDIDNLERCILGQDFTGTTIEYEDE</sequence>
<dbReference type="Gene3D" id="3.40.1160.10">
    <property type="entry name" value="Acetylglutamate kinase-like"/>
    <property type="match status" value="1"/>
</dbReference>
<proteinExistence type="inferred from homology"/>
<dbReference type="InterPro" id="IPR033690">
    <property type="entry name" value="Adenylat_kinase_CS"/>
</dbReference>
<evidence type="ECO:0000313" key="5">
    <source>
        <dbReference type="EMBL" id="KAA6400577.1"/>
    </source>
</evidence>
<dbReference type="InterPro" id="IPR036393">
    <property type="entry name" value="AceGlu_kinase-like_sf"/>
</dbReference>
<dbReference type="OrthoDB" id="409889at2759"/>
<dbReference type="PROSITE" id="PS00113">
    <property type="entry name" value="ADENYLATE_KINASE"/>
    <property type="match status" value="1"/>
</dbReference>
<feature type="domain" description="C2" evidence="4">
    <location>
        <begin position="1"/>
        <end position="108"/>
    </location>
</feature>
<comment type="caution">
    <text evidence="5">The sequence shown here is derived from an EMBL/GenBank/DDBJ whole genome shotgun (WGS) entry which is preliminary data.</text>
</comment>
<dbReference type="Gene3D" id="2.60.40.150">
    <property type="entry name" value="C2 domain"/>
    <property type="match status" value="1"/>
</dbReference>
<dbReference type="HAMAP" id="MF_00235">
    <property type="entry name" value="Adenylate_kinase_Adk"/>
    <property type="match status" value="1"/>
</dbReference>
<dbReference type="EMBL" id="SNRW01000539">
    <property type="protein sequence ID" value="KAA6400577.1"/>
    <property type="molecule type" value="Genomic_DNA"/>
</dbReference>
<dbReference type="GO" id="GO:0033862">
    <property type="term" value="F:UMP kinase activity"/>
    <property type="evidence" value="ECO:0007669"/>
    <property type="project" value="InterPro"/>
</dbReference>
<evidence type="ECO:0000256" key="1">
    <source>
        <dbReference type="ARBA" id="ARBA00022679"/>
    </source>
</evidence>
<dbReference type="GO" id="GO:0006221">
    <property type="term" value="P:pyrimidine nucleotide biosynthetic process"/>
    <property type="evidence" value="ECO:0007669"/>
    <property type="project" value="InterPro"/>
</dbReference>
<dbReference type="InterPro" id="IPR011818">
    <property type="entry name" value="Uridylate_kinase_arch/spir"/>
</dbReference>
<accession>A0A5J4WZW5</accession>
<dbReference type="PRINTS" id="PR00094">
    <property type="entry name" value="ADENYLTKNASE"/>
</dbReference>
<dbReference type="GO" id="GO:0004017">
    <property type="term" value="F:AMP kinase activity"/>
    <property type="evidence" value="ECO:0007669"/>
    <property type="project" value="InterPro"/>
</dbReference>
<dbReference type="InterPro" id="IPR000850">
    <property type="entry name" value="Adenylat/UMP-CMP_kin"/>
</dbReference>
<dbReference type="CDD" id="cd01428">
    <property type="entry name" value="ADK"/>
    <property type="match status" value="1"/>
</dbReference>
<keyword evidence="2" id="KW-0547">Nucleotide-binding</keyword>
<reference evidence="5 6" key="1">
    <citation type="submission" date="2019-03" db="EMBL/GenBank/DDBJ databases">
        <title>Single cell metagenomics reveals metabolic interactions within the superorganism composed of flagellate Streblomastix strix and complex community of Bacteroidetes bacteria on its surface.</title>
        <authorList>
            <person name="Treitli S.C."/>
            <person name="Kolisko M."/>
            <person name="Husnik F."/>
            <person name="Keeling P."/>
            <person name="Hampl V."/>
        </authorList>
    </citation>
    <scope>NUCLEOTIDE SEQUENCE [LARGE SCALE GENOMIC DNA]</scope>
    <source>
        <strain evidence="5">ST1C</strain>
    </source>
</reference>
<dbReference type="InterPro" id="IPR006259">
    <property type="entry name" value="Adenyl_kin_sub"/>
</dbReference>
<dbReference type="CDD" id="cd00030">
    <property type="entry name" value="C2"/>
    <property type="match status" value="1"/>
</dbReference>
<keyword evidence="3 5" id="KW-0418">Kinase</keyword>
<keyword evidence="1" id="KW-0808">Transferase</keyword>
<dbReference type="Pfam" id="PF00406">
    <property type="entry name" value="ADK"/>
    <property type="match status" value="1"/>
</dbReference>
<dbReference type="SUPFAM" id="SSF52540">
    <property type="entry name" value="P-loop containing nucleoside triphosphate hydrolases"/>
    <property type="match status" value="1"/>
</dbReference>
<dbReference type="Proteomes" id="UP000324800">
    <property type="component" value="Unassembled WGS sequence"/>
</dbReference>
<evidence type="ECO:0000256" key="3">
    <source>
        <dbReference type="ARBA" id="ARBA00022777"/>
    </source>
</evidence>